<keyword evidence="2" id="KW-1185">Reference proteome</keyword>
<evidence type="ECO:0000313" key="2">
    <source>
        <dbReference type="Proteomes" id="UP000749646"/>
    </source>
</evidence>
<dbReference type="SUPFAM" id="SSF52047">
    <property type="entry name" value="RNI-like"/>
    <property type="match status" value="1"/>
</dbReference>
<accession>A0A9P6JH68</accession>
<dbReference type="OrthoDB" id="2416713at2759"/>
<dbReference type="EMBL" id="JAAAHW010004146">
    <property type="protein sequence ID" value="KAF9978057.1"/>
    <property type="molecule type" value="Genomic_DNA"/>
</dbReference>
<dbReference type="Proteomes" id="UP000749646">
    <property type="component" value="Unassembled WGS sequence"/>
</dbReference>
<gene>
    <name evidence="1" type="ORF">BGZ65_007140</name>
</gene>
<sequence>MDDYASIRLPNLKSLRVENPNAHTNQNFWTRYLDSMIINDEHADSFWKLCTRLERLELLSPCITSYNNPSPLEFPRIKSLIISGLDQHFQAYHIFSVLLEFKKRCPSLTTFSLSSSEHRLENYFIPGFIQSLSAGTWPNFKLSGDDLSSIIGSMKQIHILNVPRSWNMISPHHMELLRSHLSNITELNLGKLGTTNSAIGQEILCSCPLLKRLIVSFIDATDVAEIEPWVCVRLQQLDAGFRLDPLTILHVQPLVFLQLSRLTRIEELVYMEFLTFSVHLWLFKNHSISDLSTGLHKLATLRRLTTFNFCETMQRMRIEEVEWMLQHWKHLDEFLGVLNRWDRHVDMMLIKRLQEHEVRYFKDLRFSDQDGKEVIEEMDKE</sequence>
<evidence type="ECO:0000313" key="1">
    <source>
        <dbReference type="EMBL" id="KAF9978057.1"/>
    </source>
</evidence>
<organism evidence="1 2">
    <name type="scientific">Modicella reniformis</name>
    <dbReference type="NCBI Taxonomy" id="1440133"/>
    <lineage>
        <taxon>Eukaryota</taxon>
        <taxon>Fungi</taxon>
        <taxon>Fungi incertae sedis</taxon>
        <taxon>Mucoromycota</taxon>
        <taxon>Mortierellomycotina</taxon>
        <taxon>Mortierellomycetes</taxon>
        <taxon>Mortierellales</taxon>
        <taxon>Mortierellaceae</taxon>
        <taxon>Modicella</taxon>
    </lineage>
</organism>
<dbReference type="Gene3D" id="3.80.10.10">
    <property type="entry name" value="Ribonuclease Inhibitor"/>
    <property type="match status" value="1"/>
</dbReference>
<dbReference type="AlphaFoldDB" id="A0A9P6JH68"/>
<reference evidence="1" key="1">
    <citation type="journal article" date="2020" name="Fungal Divers.">
        <title>Resolving the Mortierellaceae phylogeny through synthesis of multi-gene phylogenetics and phylogenomics.</title>
        <authorList>
            <person name="Vandepol N."/>
            <person name="Liber J."/>
            <person name="Desiro A."/>
            <person name="Na H."/>
            <person name="Kennedy M."/>
            <person name="Barry K."/>
            <person name="Grigoriev I.V."/>
            <person name="Miller A.N."/>
            <person name="O'Donnell K."/>
            <person name="Stajich J.E."/>
            <person name="Bonito G."/>
        </authorList>
    </citation>
    <scope>NUCLEOTIDE SEQUENCE</scope>
    <source>
        <strain evidence="1">MES-2147</strain>
    </source>
</reference>
<protein>
    <submittedName>
        <fullName evidence="1">Uncharacterized protein</fullName>
    </submittedName>
</protein>
<comment type="caution">
    <text evidence="1">The sequence shown here is derived from an EMBL/GenBank/DDBJ whole genome shotgun (WGS) entry which is preliminary data.</text>
</comment>
<dbReference type="InterPro" id="IPR032675">
    <property type="entry name" value="LRR_dom_sf"/>
</dbReference>
<name>A0A9P6JH68_9FUNG</name>
<proteinExistence type="predicted"/>